<evidence type="ECO:0000256" key="6">
    <source>
        <dbReference type="SAM" id="Phobius"/>
    </source>
</evidence>
<dbReference type="InterPro" id="IPR011701">
    <property type="entry name" value="MFS"/>
</dbReference>
<dbReference type="GO" id="GO:0022857">
    <property type="term" value="F:transmembrane transporter activity"/>
    <property type="evidence" value="ECO:0007669"/>
    <property type="project" value="InterPro"/>
</dbReference>
<dbReference type="InterPro" id="IPR052983">
    <property type="entry name" value="MFS_Riboflavin_Transporter"/>
</dbReference>
<dbReference type="Pfam" id="PF07690">
    <property type="entry name" value="MFS_1"/>
    <property type="match status" value="1"/>
</dbReference>
<feature type="transmembrane region" description="Helical" evidence="6">
    <location>
        <begin position="418"/>
        <end position="440"/>
    </location>
</feature>
<sequence length="482" mass="52125">MAVSMVCAKKDSRFGVDSRRSWVTAVFLSLTLAAVLIGQHSVGVLFYGIVHTYGVSRKDASLPLLLCQSLSFLAGPVMGYLCSRFSCRMVLLVSTFAAGATVSSCFFVDNILYLNILFGIVYGVAACGVHVGANVLVSQHFEKRRATACSIIYTSLGINSLYLPPLAEFLRVTYGIRGTFLLLGGLILHSLPPTLAVRSPEWAKPRRQSSGSAVTQPEMNAEVAPNNLLLPENGTQGCHNPDDHEEEFTELPHVQTSSSCINDLPSLNSTNTSGDKTYMRKATLNTITREFISMPFVVNAVSFTIITLGLSAFLLLSVDIAKDKGIAPSSGVFLLNAFAVTDIVMRPLSGLVIDSGVLSLESVMLVGYLLQSLVLELFVLLDSFPVMLALSALFGISNGLRITLLMPSLTKHFGVDRMPLVLGGVGFWIGVTLITGPFLVGHWRDRLGSYDGLLHFMAAFNAALAIIWAAKLCLQRRQKPLL</sequence>
<keyword evidence="4 6" id="KW-1133">Transmembrane helix</keyword>
<feature type="transmembrane region" description="Helical" evidence="6">
    <location>
        <begin position="89"/>
        <end position="108"/>
    </location>
</feature>
<keyword evidence="2" id="KW-0813">Transport</keyword>
<protein>
    <submittedName>
        <fullName evidence="7">Putative monocarboxylate transporter</fullName>
    </submittedName>
</protein>
<dbReference type="EMBL" id="GHWJ01000487">
    <property type="protein sequence ID" value="NOV33224.1"/>
    <property type="molecule type" value="Transcribed_RNA"/>
</dbReference>
<feature type="transmembrane region" description="Helical" evidence="6">
    <location>
        <begin position="114"/>
        <end position="137"/>
    </location>
</feature>
<dbReference type="PANTHER" id="PTHR43385">
    <property type="entry name" value="RIBOFLAVIN TRANSPORTER RIBJ"/>
    <property type="match status" value="1"/>
</dbReference>
<comment type="subcellular location">
    <subcellularLocation>
        <location evidence="1">Membrane</location>
        <topology evidence="1">Multi-pass membrane protein</topology>
    </subcellularLocation>
</comment>
<feature type="transmembrane region" description="Helical" evidence="6">
    <location>
        <begin position="452"/>
        <end position="474"/>
    </location>
</feature>
<evidence type="ECO:0000313" key="7">
    <source>
        <dbReference type="EMBL" id="NOV33224.1"/>
    </source>
</evidence>
<dbReference type="OrthoDB" id="6505686at2759"/>
<feature type="transmembrane region" description="Helical" evidence="6">
    <location>
        <begin position="296"/>
        <end position="320"/>
    </location>
</feature>
<evidence type="ECO:0000256" key="1">
    <source>
        <dbReference type="ARBA" id="ARBA00004141"/>
    </source>
</evidence>
<organism evidence="7">
    <name type="scientific">Rhipicephalus microplus</name>
    <name type="common">Cattle tick</name>
    <name type="synonym">Boophilus microplus</name>
    <dbReference type="NCBI Taxonomy" id="6941"/>
    <lineage>
        <taxon>Eukaryota</taxon>
        <taxon>Metazoa</taxon>
        <taxon>Ecdysozoa</taxon>
        <taxon>Arthropoda</taxon>
        <taxon>Chelicerata</taxon>
        <taxon>Arachnida</taxon>
        <taxon>Acari</taxon>
        <taxon>Parasitiformes</taxon>
        <taxon>Ixodida</taxon>
        <taxon>Ixodoidea</taxon>
        <taxon>Ixodidae</taxon>
        <taxon>Rhipicephalinae</taxon>
        <taxon>Rhipicephalus</taxon>
        <taxon>Boophilus</taxon>
    </lineage>
</organism>
<dbReference type="InterPro" id="IPR036259">
    <property type="entry name" value="MFS_trans_sf"/>
</dbReference>
<accession>A0A6M2CIM1</accession>
<evidence type="ECO:0000256" key="3">
    <source>
        <dbReference type="ARBA" id="ARBA00022692"/>
    </source>
</evidence>
<feature type="transmembrane region" description="Helical" evidence="6">
    <location>
        <begin position="21"/>
        <end position="50"/>
    </location>
</feature>
<dbReference type="GO" id="GO:0016020">
    <property type="term" value="C:membrane"/>
    <property type="evidence" value="ECO:0007669"/>
    <property type="project" value="UniProtKB-SubCell"/>
</dbReference>
<keyword evidence="3 6" id="KW-0812">Transmembrane</keyword>
<evidence type="ECO:0000256" key="4">
    <source>
        <dbReference type="ARBA" id="ARBA00022989"/>
    </source>
</evidence>
<dbReference type="PANTHER" id="PTHR43385:SF1">
    <property type="entry name" value="RIBOFLAVIN TRANSPORTER RIBJ"/>
    <property type="match status" value="1"/>
</dbReference>
<keyword evidence="5 6" id="KW-0472">Membrane</keyword>
<reference evidence="7" key="1">
    <citation type="submission" date="2019-09" db="EMBL/GenBank/DDBJ databases">
        <title>Organ-specific transcriptomic study of the physiology of the cattle tick, Rhipicephalus microplus.</title>
        <authorList>
            <person name="Tirloni L."/>
            <person name="Braz G."/>
            <person name="Gandara A.C.P."/>
            <person name="Sabadin G.A."/>
            <person name="da Silva R.M."/>
            <person name="Guizzo M.G."/>
            <person name="Machado J.A."/>
            <person name="Costa E.P."/>
            <person name="Gomes H.F."/>
            <person name="Moraes J."/>
            <person name="Mota M.B.S."/>
            <person name="Mesquita R.D."/>
            <person name="Alvarenga P.H."/>
            <person name="Alves F."/>
            <person name="Seixas A."/>
            <person name="da Fonseca R.N."/>
            <person name="Fogaca A."/>
            <person name="Logullo C."/>
            <person name="Tanaka A."/>
            <person name="Daffre S."/>
            <person name="Termignoni C."/>
            <person name="Vaz I.S.Jr."/>
            <person name="Oliveira P.L."/>
            <person name="Ribeiro J.M."/>
        </authorList>
    </citation>
    <scope>NUCLEOTIDE SEQUENCE</scope>
    <source>
        <strain evidence="7">Porto Alegre</strain>
    </source>
</reference>
<feature type="transmembrane region" description="Helical" evidence="6">
    <location>
        <begin position="62"/>
        <end position="82"/>
    </location>
</feature>
<evidence type="ECO:0000256" key="2">
    <source>
        <dbReference type="ARBA" id="ARBA00022448"/>
    </source>
</evidence>
<dbReference type="Gene3D" id="1.20.1250.20">
    <property type="entry name" value="MFS general substrate transporter like domains"/>
    <property type="match status" value="2"/>
</dbReference>
<proteinExistence type="predicted"/>
<feature type="transmembrane region" description="Helical" evidence="6">
    <location>
        <begin position="386"/>
        <end position="406"/>
    </location>
</feature>
<dbReference type="SUPFAM" id="SSF103473">
    <property type="entry name" value="MFS general substrate transporter"/>
    <property type="match status" value="1"/>
</dbReference>
<name>A0A6M2CIM1_RHIMP</name>
<dbReference type="AlphaFoldDB" id="A0A6M2CIM1"/>
<evidence type="ECO:0000256" key="5">
    <source>
        <dbReference type="ARBA" id="ARBA00023136"/>
    </source>
</evidence>
<dbReference type="VEuPathDB" id="VectorBase:LOC119182926"/>